<feature type="compositionally biased region" description="Low complexity" evidence="1">
    <location>
        <begin position="17"/>
        <end position="31"/>
    </location>
</feature>
<reference evidence="2 3" key="1">
    <citation type="journal article" date="2020" name="Nature">
        <title>Six reference-quality genomes reveal evolution of bat adaptations.</title>
        <authorList>
            <person name="Jebb D."/>
            <person name="Huang Z."/>
            <person name="Pippel M."/>
            <person name="Hughes G.M."/>
            <person name="Lavrichenko K."/>
            <person name="Devanna P."/>
            <person name="Winkler S."/>
            <person name="Jermiin L.S."/>
            <person name="Skirmuntt E.C."/>
            <person name="Katzourakis A."/>
            <person name="Burkitt-Gray L."/>
            <person name="Ray D.A."/>
            <person name="Sullivan K.A.M."/>
            <person name="Roscito J.G."/>
            <person name="Kirilenko B.M."/>
            <person name="Davalos L.M."/>
            <person name="Corthals A.P."/>
            <person name="Power M.L."/>
            <person name="Jones G."/>
            <person name="Ransome R.D."/>
            <person name="Dechmann D.K.N."/>
            <person name="Locatelli A.G."/>
            <person name="Puechmaille S.J."/>
            <person name="Fedrigo O."/>
            <person name="Jarvis E.D."/>
            <person name="Hiller M."/>
            <person name="Vernes S.C."/>
            <person name="Myers E.W."/>
            <person name="Teeling E.C."/>
        </authorList>
    </citation>
    <scope>NUCLEOTIDE SEQUENCE [LARGE SCALE GENOMIC DNA]</scope>
    <source>
        <strain evidence="2">MRouAeg1</strain>
        <tissue evidence="2">Muscle</tissue>
    </source>
</reference>
<name>A0A7J8BF66_ROUAE</name>
<evidence type="ECO:0000313" key="3">
    <source>
        <dbReference type="Proteomes" id="UP000593571"/>
    </source>
</evidence>
<sequence length="121" mass="12623">MARDGDPGSQGSRQETQGQSPQQAPAGPVAVERAPAQGGMPASRSDGCLATRRLVPSQRRSVPEPLHSPWSPSSREKAPCSLNLPWVQATQGESCPLPSSVVGGGGFSPCLCWLWCSRTGA</sequence>
<dbReference type="Proteomes" id="UP000593571">
    <property type="component" value="Unassembled WGS sequence"/>
</dbReference>
<keyword evidence="3" id="KW-1185">Reference proteome</keyword>
<dbReference type="AlphaFoldDB" id="A0A7J8BF66"/>
<feature type="region of interest" description="Disordered" evidence="1">
    <location>
        <begin position="1"/>
        <end position="77"/>
    </location>
</feature>
<dbReference type="EMBL" id="JACASE010000017">
    <property type="protein sequence ID" value="KAF6397086.1"/>
    <property type="molecule type" value="Genomic_DNA"/>
</dbReference>
<organism evidence="2 3">
    <name type="scientific">Rousettus aegyptiacus</name>
    <name type="common">Egyptian fruit bat</name>
    <name type="synonym">Pteropus aegyptiacus</name>
    <dbReference type="NCBI Taxonomy" id="9407"/>
    <lineage>
        <taxon>Eukaryota</taxon>
        <taxon>Metazoa</taxon>
        <taxon>Chordata</taxon>
        <taxon>Craniata</taxon>
        <taxon>Vertebrata</taxon>
        <taxon>Euteleostomi</taxon>
        <taxon>Mammalia</taxon>
        <taxon>Eutheria</taxon>
        <taxon>Laurasiatheria</taxon>
        <taxon>Chiroptera</taxon>
        <taxon>Yinpterochiroptera</taxon>
        <taxon>Pteropodoidea</taxon>
        <taxon>Pteropodidae</taxon>
        <taxon>Rousettinae</taxon>
        <taxon>Rousettus</taxon>
    </lineage>
</organism>
<evidence type="ECO:0000313" key="2">
    <source>
        <dbReference type="EMBL" id="KAF6397086.1"/>
    </source>
</evidence>
<comment type="caution">
    <text evidence="2">The sequence shown here is derived from an EMBL/GenBank/DDBJ whole genome shotgun (WGS) entry which is preliminary data.</text>
</comment>
<accession>A0A7J8BF66</accession>
<proteinExistence type="predicted"/>
<evidence type="ECO:0000256" key="1">
    <source>
        <dbReference type="SAM" id="MobiDB-lite"/>
    </source>
</evidence>
<gene>
    <name evidence="2" type="ORF">HJG63_009753</name>
</gene>
<protein>
    <submittedName>
        <fullName evidence="2">Uncharacterized protein</fullName>
    </submittedName>
</protein>